<keyword evidence="3" id="KW-1185">Reference proteome</keyword>
<name>A0ABX0TU05_9SPHN</name>
<evidence type="ECO:0000313" key="2">
    <source>
        <dbReference type="EMBL" id="NIJ09007.1"/>
    </source>
</evidence>
<dbReference type="EMBL" id="JAAOZC010000007">
    <property type="protein sequence ID" value="NIJ09007.1"/>
    <property type="molecule type" value="Genomic_DNA"/>
</dbReference>
<sequence length="221" mass="23762">MTTASDKGFQIGRKIAPPRFIVFMVVAIVGAAVAIGPLGWREGTMAAFDCAAIIFLVSVYPLLCSEADQMREAARRNDANRAFLLLITLVVSMTVLVAVAAELSQKGGLKPPIVAMIVGTLALCWVFSNTIYALHYAHIFYTLDGDGEGDSGGIEFPKTPEPDYWDFIYFAFCLGMTFQVSDMDITSGRVRKVVTAHCLAAFIFNLGVLAFTINTLGGGGS</sequence>
<feature type="transmembrane region" description="Helical" evidence="1">
    <location>
        <begin position="20"/>
        <end position="40"/>
    </location>
</feature>
<protein>
    <submittedName>
        <fullName evidence="2">Membrane protein</fullName>
    </submittedName>
</protein>
<dbReference type="Proteomes" id="UP000727456">
    <property type="component" value="Unassembled WGS sequence"/>
</dbReference>
<gene>
    <name evidence="2" type="ORF">FHS31_002637</name>
</gene>
<feature type="transmembrane region" description="Helical" evidence="1">
    <location>
        <begin position="113"/>
        <end position="134"/>
    </location>
</feature>
<keyword evidence="1" id="KW-0472">Membrane</keyword>
<accession>A0ABX0TU05</accession>
<evidence type="ECO:0000256" key="1">
    <source>
        <dbReference type="SAM" id="Phobius"/>
    </source>
</evidence>
<feature type="transmembrane region" description="Helical" evidence="1">
    <location>
        <begin position="83"/>
        <end position="101"/>
    </location>
</feature>
<feature type="transmembrane region" description="Helical" evidence="1">
    <location>
        <begin position="46"/>
        <end position="63"/>
    </location>
</feature>
<dbReference type="InterPro" id="IPR009781">
    <property type="entry name" value="DUF1345"/>
</dbReference>
<organism evidence="2 3">
    <name type="scientific">Sphingomonas vulcanisoli</name>
    <dbReference type="NCBI Taxonomy" id="1658060"/>
    <lineage>
        <taxon>Bacteria</taxon>
        <taxon>Pseudomonadati</taxon>
        <taxon>Pseudomonadota</taxon>
        <taxon>Alphaproteobacteria</taxon>
        <taxon>Sphingomonadales</taxon>
        <taxon>Sphingomonadaceae</taxon>
        <taxon>Sphingomonas</taxon>
    </lineage>
</organism>
<dbReference type="Pfam" id="PF07077">
    <property type="entry name" value="DUF1345"/>
    <property type="match status" value="1"/>
</dbReference>
<reference evidence="2 3" key="1">
    <citation type="submission" date="2020-03" db="EMBL/GenBank/DDBJ databases">
        <title>Genomic Encyclopedia of Type Strains, Phase III (KMG-III): the genomes of soil and plant-associated and newly described type strains.</title>
        <authorList>
            <person name="Whitman W."/>
        </authorList>
    </citation>
    <scope>NUCLEOTIDE SEQUENCE [LARGE SCALE GENOMIC DNA]</scope>
    <source>
        <strain evidence="2 3">CECT 8804</strain>
    </source>
</reference>
<keyword evidence="1" id="KW-1133">Transmembrane helix</keyword>
<comment type="caution">
    <text evidence="2">The sequence shown here is derived from an EMBL/GenBank/DDBJ whole genome shotgun (WGS) entry which is preliminary data.</text>
</comment>
<dbReference type="RefSeq" id="WP_167074205.1">
    <property type="nucleotide sequence ID" value="NZ_JAAOZC010000007.1"/>
</dbReference>
<feature type="transmembrane region" description="Helical" evidence="1">
    <location>
        <begin position="193"/>
        <end position="213"/>
    </location>
</feature>
<keyword evidence="1" id="KW-0812">Transmembrane</keyword>
<proteinExistence type="predicted"/>
<evidence type="ECO:0000313" key="3">
    <source>
        <dbReference type="Proteomes" id="UP000727456"/>
    </source>
</evidence>